<evidence type="ECO:0000313" key="5">
    <source>
        <dbReference type="EMBL" id="SUV19499.1"/>
    </source>
</evidence>
<accession>A0A2S0JVG8</accession>
<dbReference type="InterPro" id="IPR050832">
    <property type="entry name" value="Bact_Acetyltransf"/>
</dbReference>
<dbReference type="RefSeq" id="WP_024364616.1">
    <property type="nucleotide sequence ID" value="NZ_BJNS01000031.1"/>
</dbReference>
<dbReference type="SUPFAM" id="SSF55729">
    <property type="entry name" value="Acyl-CoA N-acyltransferases (Nat)"/>
    <property type="match status" value="1"/>
</dbReference>
<dbReference type="Pfam" id="PF00583">
    <property type="entry name" value="Acetyltransf_1"/>
    <property type="match status" value="1"/>
</dbReference>
<dbReference type="EMBL" id="CP019980">
    <property type="protein sequence ID" value="AVK95130.1"/>
    <property type="molecule type" value="Genomic_DNA"/>
</dbReference>
<protein>
    <submittedName>
        <fullName evidence="4">GNAT family N-acetyltransferase</fullName>
    </submittedName>
    <submittedName>
        <fullName evidence="5">GNAT family acetyltransferase</fullName>
        <ecNumber evidence="5">2.3.1.-</ecNumber>
    </submittedName>
</protein>
<name>A0A2S0JVG8_LYSSH</name>
<evidence type="ECO:0000313" key="6">
    <source>
        <dbReference type="Proteomes" id="UP000238825"/>
    </source>
</evidence>
<dbReference type="PROSITE" id="PS51186">
    <property type="entry name" value="GNAT"/>
    <property type="match status" value="1"/>
</dbReference>
<proteinExistence type="predicted"/>
<feature type="domain" description="N-acetyltransferase" evidence="3">
    <location>
        <begin position="1"/>
        <end position="155"/>
    </location>
</feature>
<dbReference type="InterPro" id="IPR000182">
    <property type="entry name" value="GNAT_dom"/>
</dbReference>
<reference evidence="4 6" key="1">
    <citation type="submission" date="2017-03" db="EMBL/GenBank/DDBJ databases">
        <title>The whole genome sequencing and assembly of Lysinibacillus sphaericus DSM 28T strain.</title>
        <authorList>
            <person name="Lee Y.-J."/>
            <person name="Yi H."/>
            <person name="Bahn Y.-S."/>
            <person name="Kim J.F."/>
            <person name="Lee D.-W."/>
        </authorList>
    </citation>
    <scope>NUCLEOTIDE SEQUENCE [LARGE SCALE GENOMIC DNA]</scope>
    <source>
        <strain evidence="4 6">DSM 28</strain>
    </source>
</reference>
<dbReference type="Gene3D" id="3.40.630.30">
    <property type="match status" value="1"/>
</dbReference>
<evidence type="ECO:0000256" key="2">
    <source>
        <dbReference type="ARBA" id="ARBA00023315"/>
    </source>
</evidence>
<dbReference type="InterPro" id="IPR016181">
    <property type="entry name" value="Acyl_CoA_acyltransferase"/>
</dbReference>
<dbReference type="Proteomes" id="UP000255295">
    <property type="component" value="Unassembled WGS sequence"/>
</dbReference>
<organism evidence="4 6">
    <name type="scientific">Lysinibacillus sphaericus</name>
    <name type="common">Bacillus sphaericus</name>
    <dbReference type="NCBI Taxonomy" id="1421"/>
    <lineage>
        <taxon>Bacteria</taxon>
        <taxon>Bacillati</taxon>
        <taxon>Bacillota</taxon>
        <taxon>Bacilli</taxon>
        <taxon>Bacillales</taxon>
        <taxon>Bacillaceae</taxon>
        <taxon>Lysinibacillus</taxon>
    </lineage>
</organism>
<evidence type="ECO:0000313" key="7">
    <source>
        <dbReference type="Proteomes" id="UP000255295"/>
    </source>
</evidence>
<reference evidence="5 7" key="2">
    <citation type="submission" date="2018-06" db="EMBL/GenBank/DDBJ databases">
        <authorList>
            <consortium name="Pathogen Informatics"/>
            <person name="Doyle S."/>
        </authorList>
    </citation>
    <scope>NUCLEOTIDE SEQUENCE [LARGE SCALE GENOMIC DNA]</scope>
    <source>
        <strain evidence="5 7">NCTC10338</strain>
    </source>
</reference>
<sequence>MGVILADSQHAHVVHKVMMQAFKEYEHATPPSSALSETVSSIELALQNGEQAFISYMENEPVAMVRFTLNDEGIYFFRLSVVPEKQGQGLAKMLIAEVENYARAQGKSVSECKVRMSVPRNIALYRALGYVITKETMAENLNGISLPVVTMEKTL</sequence>
<evidence type="ECO:0000313" key="4">
    <source>
        <dbReference type="EMBL" id="AVK95130.1"/>
    </source>
</evidence>
<evidence type="ECO:0000259" key="3">
    <source>
        <dbReference type="PROSITE" id="PS51186"/>
    </source>
</evidence>
<keyword evidence="2 5" id="KW-0012">Acyltransferase</keyword>
<dbReference type="Proteomes" id="UP000238825">
    <property type="component" value="Chromosome"/>
</dbReference>
<dbReference type="PANTHER" id="PTHR43877:SF2">
    <property type="entry name" value="AMINOALKYLPHOSPHONATE N-ACETYLTRANSFERASE-RELATED"/>
    <property type="match status" value="1"/>
</dbReference>
<dbReference type="EC" id="2.3.1.-" evidence="5"/>
<evidence type="ECO:0000256" key="1">
    <source>
        <dbReference type="ARBA" id="ARBA00022679"/>
    </source>
</evidence>
<dbReference type="GO" id="GO:0016747">
    <property type="term" value="F:acyltransferase activity, transferring groups other than amino-acyl groups"/>
    <property type="evidence" value="ECO:0007669"/>
    <property type="project" value="InterPro"/>
</dbReference>
<dbReference type="AlphaFoldDB" id="A0A2S0JVG8"/>
<keyword evidence="1 4" id="KW-0808">Transferase</keyword>
<dbReference type="EMBL" id="UFSZ01000001">
    <property type="protein sequence ID" value="SUV19499.1"/>
    <property type="molecule type" value="Genomic_DNA"/>
</dbReference>
<dbReference type="PANTHER" id="PTHR43877">
    <property type="entry name" value="AMINOALKYLPHOSPHONATE N-ACETYLTRANSFERASE-RELATED-RELATED"/>
    <property type="match status" value="1"/>
</dbReference>
<gene>
    <name evidence="4" type="ORF">LS41612_01890</name>
    <name evidence="5" type="ORF">NCTC10338_04420</name>
</gene>
<dbReference type="CDD" id="cd04301">
    <property type="entry name" value="NAT_SF"/>
    <property type="match status" value="1"/>
</dbReference>
<dbReference type="GeneID" id="48274932"/>